<dbReference type="PANTHER" id="PTHR33908">
    <property type="entry name" value="MANNOSYLTRANSFERASE YKCB-RELATED"/>
    <property type="match status" value="1"/>
</dbReference>
<feature type="transmembrane region" description="Helical" evidence="8">
    <location>
        <begin position="220"/>
        <end position="237"/>
    </location>
</feature>
<keyword evidence="2" id="KW-1003">Cell membrane</keyword>
<name>A0A559J1W6_9BACL</name>
<evidence type="ECO:0000256" key="5">
    <source>
        <dbReference type="ARBA" id="ARBA00022692"/>
    </source>
</evidence>
<gene>
    <name evidence="10" type="ORF">FPZ44_12880</name>
</gene>
<keyword evidence="5 8" id="KW-0812">Transmembrane</keyword>
<keyword evidence="4" id="KW-0808">Transferase</keyword>
<evidence type="ECO:0000256" key="8">
    <source>
        <dbReference type="SAM" id="Phobius"/>
    </source>
</evidence>
<accession>A0A559J1W6</accession>
<keyword evidence="6 8" id="KW-1133">Transmembrane helix</keyword>
<feature type="transmembrane region" description="Helical" evidence="8">
    <location>
        <begin position="100"/>
        <end position="119"/>
    </location>
</feature>
<dbReference type="Proteomes" id="UP000318102">
    <property type="component" value="Unassembled WGS sequence"/>
</dbReference>
<evidence type="ECO:0000259" key="9">
    <source>
        <dbReference type="Pfam" id="PF13231"/>
    </source>
</evidence>
<comment type="caution">
    <text evidence="10">The sequence shown here is derived from an EMBL/GenBank/DDBJ whole genome shotgun (WGS) entry which is preliminary data.</text>
</comment>
<protein>
    <submittedName>
        <fullName evidence="10">Glycosyltransferase family 39 protein</fullName>
    </submittedName>
</protein>
<dbReference type="GO" id="GO:0016763">
    <property type="term" value="F:pentosyltransferase activity"/>
    <property type="evidence" value="ECO:0007669"/>
    <property type="project" value="TreeGrafter"/>
</dbReference>
<evidence type="ECO:0000256" key="7">
    <source>
        <dbReference type="ARBA" id="ARBA00023136"/>
    </source>
</evidence>
<organism evidence="10 11">
    <name type="scientific">Paenibacillus agilis</name>
    <dbReference type="NCBI Taxonomy" id="3020863"/>
    <lineage>
        <taxon>Bacteria</taxon>
        <taxon>Bacillati</taxon>
        <taxon>Bacillota</taxon>
        <taxon>Bacilli</taxon>
        <taxon>Bacillales</taxon>
        <taxon>Paenibacillaceae</taxon>
        <taxon>Paenibacillus</taxon>
    </lineage>
</organism>
<dbReference type="PANTHER" id="PTHR33908:SF11">
    <property type="entry name" value="MEMBRANE PROTEIN"/>
    <property type="match status" value="1"/>
</dbReference>
<evidence type="ECO:0000313" key="11">
    <source>
        <dbReference type="Proteomes" id="UP000318102"/>
    </source>
</evidence>
<dbReference type="OrthoDB" id="136232at2"/>
<reference evidence="10 11" key="1">
    <citation type="submission" date="2019-07" db="EMBL/GenBank/DDBJ databases">
        <authorList>
            <person name="Kim J."/>
        </authorList>
    </citation>
    <scope>NUCLEOTIDE SEQUENCE [LARGE SCALE GENOMIC DNA]</scope>
    <source>
        <strain evidence="10 11">N4</strain>
    </source>
</reference>
<dbReference type="EMBL" id="VNJK01000001">
    <property type="protein sequence ID" value="TVX93869.1"/>
    <property type="molecule type" value="Genomic_DNA"/>
</dbReference>
<evidence type="ECO:0000256" key="6">
    <source>
        <dbReference type="ARBA" id="ARBA00022989"/>
    </source>
</evidence>
<keyword evidence="11" id="KW-1185">Reference proteome</keyword>
<feature type="transmembrane region" description="Helical" evidence="8">
    <location>
        <begin position="368"/>
        <end position="387"/>
    </location>
</feature>
<dbReference type="Pfam" id="PF13231">
    <property type="entry name" value="PMT_2"/>
    <property type="match status" value="1"/>
</dbReference>
<evidence type="ECO:0000256" key="3">
    <source>
        <dbReference type="ARBA" id="ARBA00022676"/>
    </source>
</evidence>
<feature type="transmembrane region" description="Helical" evidence="8">
    <location>
        <begin position="177"/>
        <end position="208"/>
    </location>
</feature>
<feature type="transmembrane region" description="Helical" evidence="8">
    <location>
        <begin position="393"/>
        <end position="414"/>
    </location>
</feature>
<sequence>MTSFFSMDFKTKRTLLIMALFVFILSSFFVLAHHNYFLLGDLHKPNNDDVKYLHSARVLLNEGTLVYNSGNDPSAFIMPGISIILAGFMIVFGEGDGAIIAFRLFQCMLQAISIFLIFFIARYTFNTRTAFIVCGISMFYMPDYFSSGVILSETMFRTAVLLLVCIIIVAVESGKTFWYIWIGIMVAFLAYFKPHATLYPAILLILWWKHKVPWRDMVRYTFLIAGAYIVLLAPWWIRNMITFDRFILFTNSAGSPFLLGTRINYQLPPAGFFDAYPQYDPKTIFAGSDGSAISKGLDILKYGFVYDTWNYVHWYTIGKLHNLYNIPYYWRPIWPISRSFMNVAQVILMSVSVLGMIWAFIRVPFARMLPVLLTLAYFTVIYMPFVAFSRYGYPNVVFLLMFAAFFVDRLIAVVRNK</sequence>
<keyword evidence="7 8" id="KW-0472">Membrane</keyword>
<dbReference type="GO" id="GO:0009103">
    <property type="term" value="P:lipopolysaccharide biosynthetic process"/>
    <property type="evidence" value="ECO:0007669"/>
    <property type="project" value="UniProtKB-ARBA"/>
</dbReference>
<feature type="domain" description="Glycosyltransferase RgtA/B/C/D-like" evidence="9">
    <location>
        <begin position="79"/>
        <end position="236"/>
    </location>
</feature>
<dbReference type="InterPro" id="IPR038731">
    <property type="entry name" value="RgtA/B/C-like"/>
</dbReference>
<comment type="subcellular location">
    <subcellularLocation>
        <location evidence="1">Cell membrane</location>
        <topology evidence="1">Multi-pass membrane protein</topology>
    </subcellularLocation>
</comment>
<dbReference type="InterPro" id="IPR050297">
    <property type="entry name" value="LipidA_mod_glycosyltrf_83"/>
</dbReference>
<dbReference type="GO" id="GO:0005886">
    <property type="term" value="C:plasma membrane"/>
    <property type="evidence" value="ECO:0007669"/>
    <property type="project" value="UniProtKB-SubCell"/>
</dbReference>
<evidence type="ECO:0000256" key="2">
    <source>
        <dbReference type="ARBA" id="ARBA00022475"/>
    </source>
</evidence>
<feature type="transmembrane region" description="Helical" evidence="8">
    <location>
        <begin position="154"/>
        <end position="171"/>
    </location>
</feature>
<dbReference type="AlphaFoldDB" id="A0A559J1W6"/>
<feature type="transmembrane region" description="Helical" evidence="8">
    <location>
        <begin position="340"/>
        <end position="361"/>
    </location>
</feature>
<keyword evidence="3" id="KW-0328">Glycosyltransferase</keyword>
<dbReference type="RefSeq" id="WP_144990773.1">
    <property type="nucleotide sequence ID" value="NZ_VNJK01000001.1"/>
</dbReference>
<proteinExistence type="predicted"/>
<evidence type="ECO:0000256" key="1">
    <source>
        <dbReference type="ARBA" id="ARBA00004651"/>
    </source>
</evidence>
<feature type="transmembrane region" description="Helical" evidence="8">
    <location>
        <begin position="125"/>
        <end position="142"/>
    </location>
</feature>
<feature type="transmembrane region" description="Helical" evidence="8">
    <location>
        <begin position="75"/>
        <end position="93"/>
    </location>
</feature>
<evidence type="ECO:0000313" key="10">
    <source>
        <dbReference type="EMBL" id="TVX93869.1"/>
    </source>
</evidence>
<evidence type="ECO:0000256" key="4">
    <source>
        <dbReference type="ARBA" id="ARBA00022679"/>
    </source>
</evidence>